<keyword evidence="1" id="KW-0732">Signal</keyword>
<protein>
    <submittedName>
        <fullName evidence="2">Uncharacterized protein</fullName>
    </submittedName>
</protein>
<keyword evidence="3" id="KW-1185">Reference proteome</keyword>
<feature type="signal peptide" evidence="1">
    <location>
        <begin position="1"/>
        <end position="18"/>
    </location>
</feature>
<organism evidence="2 3">
    <name type="scientific">Venturia inaequalis</name>
    <name type="common">Apple scab fungus</name>
    <dbReference type="NCBI Taxonomy" id="5025"/>
    <lineage>
        <taxon>Eukaryota</taxon>
        <taxon>Fungi</taxon>
        <taxon>Dikarya</taxon>
        <taxon>Ascomycota</taxon>
        <taxon>Pezizomycotina</taxon>
        <taxon>Dothideomycetes</taxon>
        <taxon>Pleosporomycetidae</taxon>
        <taxon>Venturiales</taxon>
        <taxon>Venturiaceae</taxon>
        <taxon>Venturia</taxon>
    </lineage>
</organism>
<dbReference type="EMBL" id="WNWR01000660">
    <property type="protein sequence ID" value="KAE9971809.1"/>
    <property type="molecule type" value="Genomic_DNA"/>
</dbReference>
<evidence type="ECO:0000256" key="1">
    <source>
        <dbReference type="SAM" id="SignalP"/>
    </source>
</evidence>
<comment type="caution">
    <text evidence="2">The sequence shown here is derived from an EMBL/GenBank/DDBJ whole genome shotgun (WGS) entry which is preliminary data.</text>
</comment>
<dbReference type="Proteomes" id="UP000490939">
    <property type="component" value="Unassembled WGS sequence"/>
</dbReference>
<feature type="non-terminal residue" evidence="2">
    <location>
        <position position="1"/>
    </location>
</feature>
<sequence>AFALVLFVLLASVRDALSLHVVALFSDANRAAEFLKVRSTNPLSPKEEEESTG</sequence>
<proteinExistence type="predicted"/>
<dbReference type="AlphaFoldDB" id="A0A8H3UNB7"/>
<reference evidence="2 3" key="1">
    <citation type="submission" date="2019-07" db="EMBL/GenBank/DDBJ databases">
        <title>Venturia inaequalis Genome Resource.</title>
        <authorList>
            <person name="Lichtner F.J."/>
        </authorList>
    </citation>
    <scope>NUCLEOTIDE SEQUENCE [LARGE SCALE GENOMIC DNA]</scope>
    <source>
        <strain evidence="2 3">DMI_063113</strain>
    </source>
</reference>
<evidence type="ECO:0000313" key="3">
    <source>
        <dbReference type="Proteomes" id="UP000490939"/>
    </source>
</evidence>
<evidence type="ECO:0000313" key="2">
    <source>
        <dbReference type="EMBL" id="KAE9971809.1"/>
    </source>
</evidence>
<name>A0A8H3UNB7_VENIN</name>
<gene>
    <name evidence="2" type="ORF">EG327_009736</name>
</gene>
<accession>A0A8H3UNB7</accession>
<feature type="chain" id="PRO_5034219222" evidence="1">
    <location>
        <begin position="19"/>
        <end position="53"/>
    </location>
</feature>